<organism evidence="1 2">
    <name type="scientific">Cryobacterium cheniae</name>
    <dbReference type="NCBI Taxonomy" id="1259262"/>
    <lineage>
        <taxon>Bacteria</taxon>
        <taxon>Bacillati</taxon>
        <taxon>Actinomycetota</taxon>
        <taxon>Actinomycetes</taxon>
        <taxon>Micrococcales</taxon>
        <taxon>Microbacteriaceae</taxon>
        <taxon>Cryobacterium</taxon>
    </lineage>
</organism>
<dbReference type="Proteomes" id="UP000298433">
    <property type="component" value="Unassembled WGS sequence"/>
</dbReference>
<dbReference type="Gene3D" id="3.40.50.2000">
    <property type="entry name" value="Glycogen Phosphorylase B"/>
    <property type="match status" value="1"/>
</dbReference>
<evidence type="ECO:0000313" key="1">
    <source>
        <dbReference type="EMBL" id="TFC82991.1"/>
    </source>
</evidence>
<gene>
    <name evidence="1" type="ORF">E3T23_03435</name>
</gene>
<sequence>MVDSSAFEVGQPVGVAEARSAYGGSLPAENQIILVIGMLGPGKHVDSFLHMWNEAPIEGASLVFAGVAEPPTHEALRSAAETNVGIVYISGRLTDVVFDHLLESADVVAAVYRYSASSGVALRALALGTALVVGGSKVLTTQLRGTPGVVVAEDTSAAELSRAIRIALGTRVPPLQLDPNNSAVFPRPIVESILKAEST</sequence>
<dbReference type="Pfam" id="PF13692">
    <property type="entry name" value="Glyco_trans_1_4"/>
    <property type="match status" value="1"/>
</dbReference>
<protein>
    <submittedName>
        <fullName evidence="1">Glycosyltransferase family 1 protein</fullName>
    </submittedName>
</protein>
<name>A0A4R8XWA5_9MICO</name>
<reference evidence="1 2" key="1">
    <citation type="submission" date="2019-03" db="EMBL/GenBank/DDBJ databases">
        <title>Genomics of glacier-inhabiting Cryobacterium strains.</title>
        <authorList>
            <person name="Liu Q."/>
            <person name="Xin Y.-H."/>
        </authorList>
    </citation>
    <scope>NUCLEOTIDE SEQUENCE [LARGE SCALE GENOMIC DNA]</scope>
    <source>
        <strain evidence="1 2">TMT2-48-2</strain>
    </source>
</reference>
<dbReference type="SUPFAM" id="SSF53756">
    <property type="entry name" value="UDP-Glycosyltransferase/glycogen phosphorylase"/>
    <property type="match status" value="1"/>
</dbReference>
<evidence type="ECO:0000313" key="2">
    <source>
        <dbReference type="Proteomes" id="UP000298433"/>
    </source>
</evidence>
<proteinExistence type="predicted"/>
<dbReference type="EMBL" id="SOGN01000019">
    <property type="protein sequence ID" value="TFC82991.1"/>
    <property type="molecule type" value="Genomic_DNA"/>
</dbReference>
<comment type="caution">
    <text evidence="1">The sequence shown here is derived from an EMBL/GenBank/DDBJ whole genome shotgun (WGS) entry which is preliminary data.</text>
</comment>
<accession>A0A4R8XWA5</accession>
<dbReference type="RefSeq" id="WP_166806183.1">
    <property type="nucleotide sequence ID" value="NZ_SOGN01000019.1"/>
</dbReference>
<keyword evidence="1" id="KW-0808">Transferase</keyword>
<dbReference type="AlphaFoldDB" id="A0A4R8XWA5"/>
<dbReference type="GO" id="GO:0016740">
    <property type="term" value="F:transferase activity"/>
    <property type="evidence" value="ECO:0007669"/>
    <property type="project" value="UniProtKB-KW"/>
</dbReference>
<keyword evidence="2" id="KW-1185">Reference proteome</keyword>